<dbReference type="GO" id="GO:0032259">
    <property type="term" value="P:methylation"/>
    <property type="evidence" value="ECO:0007669"/>
    <property type="project" value="UniProtKB-KW"/>
</dbReference>
<dbReference type="InterPro" id="IPR050723">
    <property type="entry name" value="CFA/CMAS"/>
</dbReference>
<protein>
    <submittedName>
        <fullName evidence="7">Cyclopropane-fatty-acyl-phospholipid synthase</fullName>
    </submittedName>
</protein>
<dbReference type="Gene3D" id="3.40.50.150">
    <property type="entry name" value="Vaccinia Virus protein VP39"/>
    <property type="match status" value="1"/>
</dbReference>
<proteinExistence type="inferred from homology"/>
<evidence type="ECO:0000313" key="7">
    <source>
        <dbReference type="EMBL" id="GEC94759.1"/>
    </source>
</evidence>
<accession>A0A4Y4CSG9</accession>
<keyword evidence="5" id="KW-0443">Lipid metabolism</keyword>
<evidence type="ECO:0000256" key="6">
    <source>
        <dbReference type="PIRSR" id="PIRSR003085-1"/>
    </source>
</evidence>
<dbReference type="InterPro" id="IPR029063">
    <property type="entry name" value="SAM-dependent_MTases_sf"/>
</dbReference>
<name>A0A4Y4CSG9_ZOORA</name>
<evidence type="ECO:0000256" key="3">
    <source>
        <dbReference type="ARBA" id="ARBA00022679"/>
    </source>
</evidence>
<gene>
    <name evidence="7" type="primary">ufaM</name>
    <name evidence="7" type="ORF">ZRA01_08320</name>
</gene>
<keyword evidence="2" id="KW-0489">Methyltransferase</keyword>
<keyword evidence="4" id="KW-0949">S-adenosyl-L-methionine</keyword>
<dbReference type="GO" id="GO:0008610">
    <property type="term" value="P:lipid biosynthetic process"/>
    <property type="evidence" value="ECO:0007669"/>
    <property type="project" value="InterPro"/>
</dbReference>
<dbReference type="PANTHER" id="PTHR43667">
    <property type="entry name" value="CYCLOPROPANE-FATTY-ACYL-PHOSPHOLIPID SYNTHASE"/>
    <property type="match status" value="1"/>
</dbReference>
<dbReference type="Pfam" id="PF02353">
    <property type="entry name" value="CMAS"/>
    <property type="match status" value="1"/>
</dbReference>
<dbReference type="PANTHER" id="PTHR43667:SF2">
    <property type="entry name" value="FATTY ACID C-METHYL TRANSFERASE"/>
    <property type="match status" value="1"/>
</dbReference>
<dbReference type="RefSeq" id="WP_141349622.1">
    <property type="nucleotide sequence ID" value="NZ_BJNV01000010.1"/>
</dbReference>
<organism evidence="7 8">
    <name type="scientific">Zoogloea ramigera</name>
    <dbReference type="NCBI Taxonomy" id="350"/>
    <lineage>
        <taxon>Bacteria</taxon>
        <taxon>Pseudomonadati</taxon>
        <taxon>Pseudomonadota</taxon>
        <taxon>Betaproteobacteria</taxon>
        <taxon>Rhodocyclales</taxon>
        <taxon>Zoogloeaceae</taxon>
        <taxon>Zoogloea</taxon>
    </lineage>
</organism>
<keyword evidence="8" id="KW-1185">Reference proteome</keyword>
<dbReference type="EMBL" id="BJNV01000010">
    <property type="protein sequence ID" value="GEC94759.1"/>
    <property type="molecule type" value="Genomic_DNA"/>
</dbReference>
<feature type="active site" evidence="6">
    <location>
        <position position="391"/>
    </location>
</feature>
<dbReference type="SUPFAM" id="SSF53335">
    <property type="entry name" value="S-adenosyl-L-methionine-dependent methyltransferases"/>
    <property type="match status" value="1"/>
</dbReference>
<dbReference type="CDD" id="cd02440">
    <property type="entry name" value="AdoMet_MTases"/>
    <property type="match status" value="1"/>
</dbReference>
<keyword evidence="3" id="KW-0808">Transferase</keyword>
<reference evidence="7 8" key="1">
    <citation type="submission" date="2019-06" db="EMBL/GenBank/DDBJ databases">
        <title>Whole genome shotgun sequence of Zoogloea ramigera NBRC 15342.</title>
        <authorList>
            <person name="Hosoyama A."/>
            <person name="Uohara A."/>
            <person name="Ohji S."/>
            <person name="Ichikawa N."/>
        </authorList>
    </citation>
    <scope>NUCLEOTIDE SEQUENCE [LARGE SCALE GENOMIC DNA]</scope>
    <source>
        <strain evidence="7 8">NBRC 15342</strain>
    </source>
</reference>
<comment type="caution">
    <text evidence="7">The sequence shown here is derived from an EMBL/GenBank/DDBJ whole genome shotgun (WGS) entry which is preliminary data.</text>
</comment>
<evidence type="ECO:0000256" key="4">
    <source>
        <dbReference type="ARBA" id="ARBA00022691"/>
    </source>
</evidence>
<dbReference type="Proteomes" id="UP000318422">
    <property type="component" value="Unassembled WGS sequence"/>
</dbReference>
<dbReference type="AlphaFoldDB" id="A0A4Y4CSG9"/>
<dbReference type="PIRSF" id="PIRSF003085">
    <property type="entry name" value="CMAS"/>
    <property type="match status" value="1"/>
</dbReference>
<evidence type="ECO:0000256" key="5">
    <source>
        <dbReference type="ARBA" id="ARBA00023098"/>
    </source>
</evidence>
<dbReference type="InterPro" id="IPR003333">
    <property type="entry name" value="CMAS"/>
</dbReference>
<evidence type="ECO:0000313" key="8">
    <source>
        <dbReference type="Proteomes" id="UP000318422"/>
    </source>
</evidence>
<dbReference type="OrthoDB" id="9782855at2"/>
<evidence type="ECO:0000256" key="2">
    <source>
        <dbReference type="ARBA" id="ARBA00022603"/>
    </source>
</evidence>
<sequence>MNSLENSLAPILLPLSSLRLFQLPRATRLALEMLDRLEGGALAVELPHGVRVRTGHGPLVAHLRVRDHAVFDEVLARGDIGFAESWMDDKWCTDDLAALLTLLSKNRAVLADAIHGRVLRLIGHRITHMLRANTRSGARRNIEAHYDLGNDFYRLWLDPTMTYSSAVFAHPDESLEAAQLRKYRRILTQLDTQPGQTILEIGCGWGGFAEVAATEFGCRVLGLTLSPAQLAFARERAERGGYADRVDLELCDYRDVRGSYDHIVSIEMIEAVGERFWPTYFAQLSARLKPGGRCVVQAITIDDDLFARYRRGTDFIQRHIFPGGMLPCPKSVGQQARKAGLAIVGDFAFGPDYARSLAHWHRSFEAQLGAVRAQGFDERFIRMWRFYLAYCEAGFNSGDVDVHHYVFAHADEGGRG</sequence>
<dbReference type="GO" id="GO:0008168">
    <property type="term" value="F:methyltransferase activity"/>
    <property type="evidence" value="ECO:0007669"/>
    <property type="project" value="UniProtKB-KW"/>
</dbReference>
<comment type="similarity">
    <text evidence="1">Belongs to the CFA/CMAS family.</text>
</comment>
<evidence type="ECO:0000256" key="1">
    <source>
        <dbReference type="ARBA" id="ARBA00010815"/>
    </source>
</evidence>